<evidence type="ECO:0000313" key="3">
    <source>
        <dbReference type="Proteomes" id="UP001197093"/>
    </source>
</evidence>
<feature type="domain" description="Heterokaryon incompatibility" evidence="1">
    <location>
        <begin position="68"/>
        <end position="260"/>
    </location>
</feature>
<evidence type="ECO:0000259" key="1">
    <source>
        <dbReference type="Pfam" id="PF06985"/>
    </source>
</evidence>
<protein>
    <recommendedName>
        <fullName evidence="1">Heterokaryon incompatibility domain-containing protein</fullName>
    </recommendedName>
</protein>
<dbReference type="InterPro" id="IPR052895">
    <property type="entry name" value="HetReg/Transcr_Mod"/>
</dbReference>
<dbReference type="InterPro" id="IPR010730">
    <property type="entry name" value="HET"/>
</dbReference>
<dbReference type="Pfam" id="PF06985">
    <property type="entry name" value="HET"/>
    <property type="match status" value="1"/>
</dbReference>
<dbReference type="PANTHER" id="PTHR24148:SF73">
    <property type="entry name" value="HET DOMAIN PROTEIN (AFU_ORTHOLOGUE AFUA_8G01020)"/>
    <property type="match status" value="1"/>
</dbReference>
<dbReference type="Proteomes" id="UP001197093">
    <property type="component" value="Unassembled WGS sequence"/>
</dbReference>
<comment type="caution">
    <text evidence="2">The sequence shown here is derived from an EMBL/GenBank/DDBJ whole genome shotgun (WGS) entry which is preliminary data.</text>
</comment>
<name>A0AAD4F7J6_9PEZI</name>
<reference evidence="2" key="1">
    <citation type="submission" date="2023-02" db="EMBL/GenBank/DDBJ databases">
        <authorList>
            <person name="Palmer J.M."/>
        </authorList>
    </citation>
    <scope>NUCLEOTIDE SEQUENCE</scope>
    <source>
        <strain evidence="2">FW57</strain>
    </source>
</reference>
<dbReference type="EMBL" id="JAHCVI010000001">
    <property type="protein sequence ID" value="KAG7294582.1"/>
    <property type="molecule type" value="Genomic_DNA"/>
</dbReference>
<proteinExistence type="predicted"/>
<gene>
    <name evidence="2" type="ORF">NEMBOFW57_004658</name>
</gene>
<dbReference type="AlphaFoldDB" id="A0AAD4F7J6"/>
<dbReference type="PANTHER" id="PTHR24148">
    <property type="entry name" value="ANKYRIN REPEAT DOMAIN-CONTAINING PROTEIN 39 HOMOLOG-RELATED"/>
    <property type="match status" value="1"/>
</dbReference>
<dbReference type="Pfam" id="PF26639">
    <property type="entry name" value="Het-6_barrel"/>
    <property type="match status" value="1"/>
</dbReference>
<sequence>MNKGFRSNLAIASLSTDETMQEFDYDLTRLEDPSKAIRLLKLFPSEVWESSLQCSLVTTVLQERCTPFRALSYFWGDDPTTNHAIHVFPEPPENQKPSPPAEETQGFIPITFSLDEALRHIRSPRDITTLWIDQICIHQADDAERAHQVGLMGQLYATATQVLVWLGPAHDEYQSDAVMAAWQTVGQEARDWGMESYYTRDRHHLLPLKMFNADPHDTDTRRLQDILARAAEIFAPLLRAEALKAWFERAWFSRLWVVQEFCMCPDTVFVCGFKTVAVELVMLAMQVLHGAIANSKSPTGQFAVLQSVPAPRLWEMRDEPTGRLFSCRQRRQKFARGEQDAKGDRLHALLRKLFVEHDTRATRHRDRIYGLLGLAVDSKQLGIPVDYTPGQAPRILTQAARAMIEIGGRVDVLCYSQFPKAKHLQGLPSWVPDWSANLRASYYVIHEEVDTHRYTACGESTVEAVKPPEGNADILALRGYLVDTIERVADDAWTDMNWDHVRYLTYVSQFDELYRLSMEKEEPIHGEGITRHRKQEARWRVPIGDVYWTREGEYQRATPDVAVEHDRCVDNIHEFQIMSLLTGAELAERYAAWEQRYNAGQIGADYRESMTIMKGKRPFLTQKGYLGMGPAETAPGDAAVIFCGGRIPFVLRPKTGTGTDNMWSFVGEAYCDGVMDGHIVGRRTNEVFHLC</sequence>
<keyword evidence="3" id="KW-1185">Reference proteome</keyword>
<organism evidence="2 3">
    <name type="scientific">Staphylotrichum longicolle</name>
    <dbReference type="NCBI Taxonomy" id="669026"/>
    <lineage>
        <taxon>Eukaryota</taxon>
        <taxon>Fungi</taxon>
        <taxon>Dikarya</taxon>
        <taxon>Ascomycota</taxon>
        <taxon>Pezizomycotina</taxon>
        <taxon>Sordariomycetes</taxon>
        <taxon>Sordariomycetidae</taxon>
        <taxon>Sordariales</taxon>
        <taxon>Chaetomiaceae</taxon>
        <taxon>Staphylotrichum</taxon>
    </lineage>
</organism>
<accession>A0AAD4F7J6</accession>
<evidence type="ECO:0000313" key="2">
    <source>
        <dbReference type="EMBL" id="KAG7294582.1"/>
    </source>
</evidence>